<dbReference type="EMBL" id="JACWMX010000005">
    <property type="protein sequence ID" value="MBD1394293.1"/>
    <property type="molecule type" value="Genomic_DNA"/>
</dbReference>
<proteinExistence type="predicted"/>
<gene>
    <name evidence="1" type="ORF">IDJ76_14380</name>
</gene>
<dbReference type="Proteomes" id="UP000619078">
    <property type="component" value="Unassembled WGS sequence"/>
</dbReference>
<organism evidence="1 2">
    <name type="scientific">Mucilaginibacter glaciei</name>
    <dbReference type="NCBI Taxonomy" id="2772109"/>
    <lineage>
        <taxon>Bacteria</taxon>
        <taxon>Pseudomonadati</taxon>
        <taxon>Bacteroidota</taxon>
        <taxon>Sphingobacteriia</taxon>
        <taxon>Sphingobacteriales</taxon>
        <taxon>Sphingobacteriaceae</taxon>
        <taxon>Mucilaginibacter</taxon>
    </lineage>
</organism>
<dbReference type="RefSeq" id="WP_191164029.1">
    <property type="nucleotide sequence ID" value="NZ_JACWMX010000005.1"/>
</dbReference>
<protein>
    <recommendedName>
        <fullName evidence="3">AAA+ ATPase domain-containing protein</fullName>
    </recommendedName>
</protein>
<name>A0A926NS09_9SPHI</name>
<evidence type="ECO:0000313" key="2">
    <source>
        <dbReference type="Proteomes" id="UP000619078"/>
    </source>
</evidence>
<dbReference type="AlphaFoldDB" id="A0A926NS09"/>
<comment type="caution">
    <text evidence="1">The sequence shown here is derived from an EMBL/GenBank/DDBJ whole genome shotgun (WGS) entry which is preliminary data.</text>
</comment>
<reference evidence="1" key="1">
    <citation type="submission" date="2020-09" db="EMBL/GenBank/DDBJ databases">
        <title>Novel species of Mucilaginibacter isolated from a glacier on the Tibetan Plateau.</title>
        <authorList>
            <person name="Liu Q."/>
            <person name="Xin Y.-H."/>
        </authorList>
    </citation>
    <scope>NUCLEOTIDE SEQUENCE</scope>
    <source>
        <strain evidence="1">ZB1P21</strain>
    </source>
</reference>
<keyword evidence="2" id="KW-1185">Reference proteome</keyword>
<dbReference type="SUPFAM" id="SSF52540">
    <property type="entry name" value="P-loop containing nucleoside triphosphate hydrolases"/>
    <property type="match status" value="1"/>
</dbReference>
<dbReference type="Gene3D" id="3.40.50.300">
    <property type="entry name" value="P-loop containing nucleotide triphosphate hydrolases"/>
    <property type="match status" value="1"/>
</dbReference>
<evidence type="ECO:0000313" key="1">
    <source>
        <dbReference type="EMBL" id="MBD1394293.1"/>
    </source>
</evidence>
<evidence type="ECO:0008006" key="3">
    <source>
        <dbReference type="Google" id="ProtNLM"/>
    </source>
</evidence>
<sequence>MKRALTTQNLFDIKHDVFELEGIWKKAMGEPERHGSWMIWGREKNGKTWFALLLAQMLSGILKVHYISAEEGTGKAFVDSLRRARINPFNEQIQWQRYESIETLYVRLKKRGAPKIVVIDNITVYTKELNNGKYEKLLKDFPDVLFIFLAHEEKGEPYTASAKLVKKLSKLIFYVEGLTVSVSGRVEGCKLTIDEERAALIYGQKTMNAI</sequence>
<dbReference type="InterPro" id="IPR027417">
    <property type="entry name" value="P-loop_NTPase"/>
</dbReference>
<accession>A0A926NS09</accession>